<reference evidence="1 2" key="1">
    <citation type="journal article" date="2018" name="BMC Genomics">
        <title>Comparative genome analyses reveal sequence features reflecting distinct modes of host-adaptation between dicot and monocot powdery mildew.</title>
        <authorList>
            <person name="Wu Y."/>
            <person name="Ma X."/>
            <person name="Pan Z."/>
            <person name="Kale S.D."/>
            <person name="Song Y."/>
            <person name="King H."/>
            <person name="Zhang Q."/>
            <person name="Presley C."/>
            <person name="Deng X."/>
            <person name="Wei C.I."/>
            <person name="Xiao S."/>
        </authorList>
    </citation>
    <scope>NUCLEOTIDE SEQUENCE [LARGE SCALE GENOMIC DNA]</scope>
    <source>
        <strain evidence="1">UMSG1</strain>
    </source>
</reference>
<gene>
    <name evidence="1" type="ORF">GcM1_203010</name>
</gene>
<sequence>MGPQLLPASAAAFAPRATHVSVVLGSQTEPWLTQLLRRIGREKFSLNTIVKQQKYLSRLLSSPTAIWTITSLMVPRAPDFELHSNPDLLIEALMNYHILHIEGYIVLVDMVFENEIVFKLTSESIEALVDHHEEIYCANISASILFPWPRIDAQIKKLHTDFVQSINKFVYRTSVSAIDEVQEDGSGELLCGESEQVKNKIMNLFRPLARPSYHKLDHIFSQAMSPNCPDCSYCWPPISRCSVTLGPVEENKLVLGSDTTSSSDSATYPPLLELGDIQTQSQFLSLNPKYLINDRIYSPLQLEASIPSTLHSCAIIAEQQ</sequence>
<evidence type="ECO:0000313" key="1">
    <source>
        <dbReference type="EMBL" id="RKF79297.1"/>
    </source>
</evidence>
<accession>A0A420IXL0</accession>
<organism evidence="1 2">
    <name type="scientific">Golovinomyces cichoracearum</name>
    <dbReference type="NCBI Taxonomy" id="62708"/>
    <lineage>
        <taxon>Eukaryota</taxon>
        <taxon>Fungi</taxon>
        <taxon>Dikarya</taxon>
        <taxon>Ascomycota</taxon>
        <taxon>Pezizomycotina</taxon>
        <taxon>Leotiomycetes</taxon>
        <taxon>Erysiphales</taxon>
        <taxon>Erysiphaceae</taxon>
        <taxon>Golovinomyces</taxon>
    </lineage>
</organism>
<protein>
    <submittedName>
        <fullName evidence="1">Uncharacterized protein</fullName>
    </submittedName>
</protein>
<dbReference type="AlphaFoldDB" id="A0A420IXL0"/>
<dbReference type="Proteomes" id="UP000285326">
    <property type="component" value="Unassembled WGS sequence"/>
</dbReference>
<comment type="caution">
    <text evidence="1">The sequence shown here is derived from an EMBL/GenBank/DDBJ whole genome shotgun (WGS) entry which is preliminary data.</text>
</comment>
<evidence type="ECO:0000313" key="2">
    <source>
        <dbReference type="Proteomes" id="UP000285326"/>
    </source>
</evidence>
<dbReference type="EMBL" id="MCBS01020377">
    <property type="protein sequence ID" value="RKF79297.1"/>
    <property type="molecule type" value="Genomic_DNA"/>
</dbReference>
<name>A0A420IXL0_9PEZI</name>
<proteinExistence type="predicted"/>